<keyword evidence="2" id="KW-1185">Reference proteome</keyword>
<dbReference type="AlphaFoldDB" id="A0A975XVM0"/>
<dbReference type="KEGG" id="aiq:Azoinq_04930"/>
<dbReference type="EMBL" id="CP064782">
    <property type="protein sequence ID" value="QWT49950.1"/>
    <property type="molecule type" value="Genomic_DNA"/>
</dbReference>
<name>A0A975XVM0_9RHOO</name>
<proteinExistence type="predicted"/>
<accession>A0A975XVM0</accession>
<evidence type="ECO:0000313" key="1">
    <source>
        <dbReference type="EMBL" id="QWT49950.1"/>
    </source>
</evidence>
<reference evidence="1" key="1">
    <citation type="submission" date="2020-11" db="EMBL/GenBank/DDBJ databases">
        <title>Azospira inquinata sp. nov.</title>
        <authorList>
            <person name="Moe W.M."/>
            <person name="Mikes M.C."/>
        </authorList>
    </citation>
    <scope>NUCLEOTIDE SEQUENCE</scope>
    <source>
        <strain evidence="1">Azo-3</strain>
    </source>
</reference>
<protein>
    <submittedName>
        <fullName evidence="1">Uncharacterized protein</fullName>
    </submittedName>
</protein>
<evidence type="ECO:0000313" key="2">
    <source>
        <dbReference type="Proteomes" id="UP000683428"/>
    </source>
</evidence>
<organism evidence="1 2">
    <name type="scientific">Azospira inquinata</name>
    <dbReference type="NCBI Taxonomy" id="2785627"/>
    <lineage>
        <taxon>Bacteria</taxon>
        <taxon>Pseudomonadati</taxon>
        <taxon>Pseudomonadota</taxon>
        <taxon>Betaproteobacteria</taxon>
        <taxon>Rhodocyclales</taxon>
        <taxon>Rhodocyclaceae</taxon>
        <taxon>Azospira</taxon>
    </lineage>
</organism>
<dbReference type="Proteomes" id="UP000683428">
    <property type="component" value="Chromosome"/>
</dbReference>
<gene>
    <name evidence="1" type="ORF">Azoinq_04930</name>
</gene>
<sequence>MDNLLRGDAPLELYTWLRPDEELPNWNFQSGGPFAANLAAPAGGDPLLVQSYFAEYNLEFFRQRSFGHYPSRLHALFLFATRIDAENYRQKFPARVFGKQLTRVCTRGAYLCSYHDASWIEYLHLPHNMDLDTLGQLAQAYWSGTLVEEVGLSFMDQPWREVPVIEALFQGNLVATPAPYLSASLFPGLGAN</sequence>
<dbReference type="RefSeq" id="WP_216131625.1">
    <property type="nucleotide sequence ID" value="NZ_CP064782.1"/>
</dbReference>